<keyword evidence="7" id="KW-1185">Reference proteome</keyword>
<evidence type="ECO:0000256" key="4">
    <source>
        <dbReference type="ARBA" id="ARBA00023136"/>
    </source>
</evidence>
<evidence type="ECO:0000256" key="1">
    <source>
        <dbReference type="ARBA" id="ARBA00004141"/>
    </source>
</evidence>
<dbReference type="GeneID" id="103275659"/>
<dbReference type="InterPro" id="IPR036259">
    <property type="entry name" value="MFS_trans_sf"/>
</dbReference>
<dbReference type="GO" id="GO:0016020">
    <property type="term" value="C:membrane"/>
    <property type="evidence" value="ECO:0007669"/>
    <property type="project" value="UniProtKB-SubCell"/>
</dbReference>
<dbReference type="RefSeq" id="XP_021562150.1">
    <property type="nucleotide sequence ID" value="XM_021706475.1"/>
</dbReference>
<keyword evidence="3 5" id="KW-1133">Transmembrane helix</keyword>
<evidence type="ECO:0000313" key="8">
    <source>
        <dbReference type="RefSeq" id="XP_021562150.1"/>
    </source>
</evidence>
<evidence type="ECO:0000259" key="6">
    <source>
        <dbReference type="PROSITE" id="PS50850"/>
    </source>
</evidence>
<dbReference type="PANTHER" id="PTHR24064">
    <property type="entry name" value="SOLUTE CARRIER FAMILY 22 MEMBER"/>
    <property type="match status" value="1"/>
</dbReference>
<feature type="transmembrane region" description="Helical" evidence="5">
    <location>
        <begin position="63"/>
        <end position="86"/>
    </location>
</feature>
<feature type="transmembrane region" description="Helical" evidence="5">
    <location>
        <begin position="92"/>
        <end position="111"/>
    </location>
</feature>
<reference evidence="8" key="1">
    <citation type="submission" date="2025-08" db="UniProtKB">
        <authorList>
            <consortium name="RefSeq"/>
        </authorList>
    </citation>
    <scope>IDENTIFICATION</scope>
</reference>
<feature type="domain" description="Major facilitator superfamily (MFS) profile" evidence="6">
    <location>
        <begin position="1"/>
        <end position="193"/>
    </location>
</feature>
<evidence type="ECO:0000256" key="5">
    <source>
        <dbReference type="SAM" id="Phobius"/>
    </source>
</evidence>
<dbReference type="Proteomes" id="UP000189704">
    <property type="component" value="Unplaced"/>
</dbReference>
<dbReference type="OrthoDB" id="2544694at2759"/>
<dbReference type="GO" id="GO:0022857">
    <property type="term" value="F:transmembrane transporter activity"/>
    <property type="evidence" value="ECO:0007669"/>
    <property type="project" value="InterPro"/>
</dbReference>
<feature type="non-terminal residue" evidence="8">
    <location>
        <position position="193"/>
    </location>
</feature>
<feature type="transmembrane region" description="Helical" evidence="5">
    <location>
        <begin position="7"/>
        <end position="30"/>
    </location>
</feature>
<keyword evidence="4 5" id="KW-0472">Membrane</keyword>
<dbReference type="Gene3D" id="1.20.1250.20">
    <property type="entry name" value="MFS general substrate transporter like domains"/>
    <property type="match status" value="1"/>
</dbReference>
<dbReference type="InterPro" id="IPR011701">
    <property type="entry name" value="MFS"/>
</dbReference>
<dbReference type="PROSITE" id="PS50850">
    <property type="entry name" value="MFS"/>
    <property type="match status" value="1"/>
</dbReference>
<protein>
    <submittedName>
        <fullName evidence="8">Solute carrier family 22 member 10-like</fullName>
    </submittedName>
</protein>
<proteinExistence type="predicted"/>
<evidence type="ECO:0000256" key="2">
    <source>
        <dbReference type="ARBA" id="ARBA00022692"/>
    </source>
</evidence>
<dbReference type="InterPro" id="IPR020846">
    <property type="entry name" value="MFS_dom"/>
</dbReference>
<keyword evidence="2 5" id="KW-0812">Transmembrane</keyword>
<dbReference type="AlphaFoldDB" id="A0A3Q0DJ48"/>
<organism evidence="7 8">
    <name type="scientific">Carlito syrichta</name>
    <name type="common">Philippine tarsier</name>
    <name type="synonym">Tarsius syrichta</name>
    <dbReference type="NCBI Taxonomy" id="1868482"/>
    <lineage>
        <taxon>Eukaryota</taxon>
        <taxon>Metazoa</taxon>
        <taxon>Chordata</taxon>
        <taxon>Craniata</taxon>
        <taxon>Vertebrata</taxon>
        <taxon>Euteleostomi</taxon>
        <taxon>Mammalia</taxon>
        <taxon>Eutheria</taxon>
        <taxon>Euarchontoglires</taxon>
        <taxon>Primates</taxon>
        <taxon>Haplorrhini</taxon>
        <taxon>Tarsiiformes</taxon>
        <taxon>Tarsiidae</taxon>
        <taxon>Carlito</taxon>
    </lineage>
</organism>
<gene>
    <name evidence="8" type="primary">LOC103275659</name>
</gene>
<dbReference type="KEGG" id="csyr:103275659"/>
<sequence length="193" mass="22184">FGRKFILRWCLLQLAITGTCAAFIPTFLVYCSLRFLTGFSTMVITSNSFILSLEWVRPQSKALMIILVSSAFSVGQMTLGGLAYVFREWRTLQLVVSVPFFVFFLSSRWLVESARWLIIINQLDKGLKALRKVAHINRIKNSGDSLNMEVIVRTTMQEELDAARNKSTVCDLFRSPNMRKRMCIMLFARWASH</sequence>
<evidence type="ECO:0000313" key="7">
    <source>
        <dbReference type="Proteomes" id="UP000189704"/>
    </source>
</evidence>
<dbReference type="Pfam" id="PF07690">
    <property type="entry name" value="MFS_1"/>
    <property type="match status" value="1"/>
</dbReference>
<feature type="transmembrane region" description="Helical" evidence="5">
    <location>
        <begin position="36"/>
        <end position="56"/>
    </location>
</feature>
<dbReference type="SUPFAM" id="SSF103473">
    <property type="entry name" value="MFS general substrate transporter"/>
    <property type="match status" value="1"/>
</dbReference>
<comment type="subcellular location">
    <subcellularLocation>
        <location evidence="1">Membrane</location>
        <topology evidence="1">Multi-pass membrane protein</topology>
    </subcellularLocation>
</comment>
<accession>A0A3Q0DJ48</accession>
<evidence type="ECO:0000256" key="3">
    <source>
        <dbReference type="ARBA" id="ARBA00022989"/>
    </source>
</evidence>
<feature type="non-terminal residue" evidence="8">
    <location>
        <position position="1"/>
    </location>
</feature>
<name>A0A3Q0DJ48_CARSF</name>